<sequence>MSDVKSINSVSKSGKATSSAQNTVGDDTGNSWATTISQYLLQRRAQTQTAYQSQLQPNTSDKSGDMQDWLFETLFEVLVRRLEEGHTVLVLDTFDNVASGEAMNADNGLFAWQQQLLQPLVQQLWSAFVSTNMAEISAVELLEDESLWETAMRQSTLSAYDKRILDQRRKACVKLYHSLRGIANSTDSIKNSLSNFSDLLNKHPLFNNNTKDKNDINSPIVFQINEDLDNQSMKITLWLHRTWQAEFALAQHVLRIKNQNLIELPIKLSSSLIDEQQDAIHMANRSAFSIITGGPGTGKTFTVAQLVMALQQEQAADEQGSESKANLALAAPTGKAAQRMQESLQNAIQQAGVSMQLPEAKTIHRLLGIGQGGRPRYHEDNPLSEDIVIVDEASMLGVELANHLVSAIKPNARLILLGDANQLAAVDAGAVLADLCRIEALQDVHQRLIDSRRFKEDSGIGKLAKLINQTDKSQNRTKNMNAVWQLLQKDDALSFYYLTAGNDEETNSNIINNKIENSLSNYKFLKILSNNYLKYFNQTNNILTKIKIAKSIPTKEYLTEFDELIELLNRFRVLTAGHHGRCGDHYINNYLSEQHKTQLKLPLSKSPWYHGRPVMVLQNNYELGLFNGDIGICLQVEKGRLQVFFENKKQGVNINMLSDEMIATAYAMTIHKSQGSEFDHVAISFDDNNARLLSQELIYTAVTRAKKQVSIFSTASALTSALSTPTMRQTGLSLQFEKLLE</sequence>
<dbReference type="InterPro" id="IPR027417">
    <property type="entry name" value="P-loop_NTPase"/>
</dbReference>
<feature type="region of interest" description="Disordered" evidence="4">
    <location>
        <begin position="1"/>
        <end position="30"/>
    </location>
</feature>
<dbReference type="PANTHER" id="PTHR43788">
    <property type="entry name" value="DNA2/NAM7 HELICASE FAMILY MEMBER"/>
    <property type="match status" value="1"/>
</dbReference>
<keyword evidence="3" id="KW-0540">Nuclease</keyword>
<dbReference type="Gene3D" id="3.40.50.300">
    <property type="entry name" value="P-loop containing nucleotide triphosphate hydrolases"/>
    <property type="match status" value="2"/>
</dbReference>
<dbReference type="EMBL" id="JACHXL010000001">
    <property type="protein sequence ID" value="MBB3105843.1"/>
    <property type="molecule type" value="Genomic_DNA"/>
</dbReference>
<proteinExistence type="inferred from homology"/>
<dbReference type="Pfam" id="PF13538">
    <property type="entry name" value="UvrD_C_2"/>
    <property type="match status" value="1"/>
</dbReference>
<protein>
    <recommendedName>
        <fullName evidence="3">RecBCD enzyme subunit RecD</fullName>
        <ecNumber evidence="3">5.6.2.3</ecNumber>
    </recommendedName>
    <alternativeName>
        <fullName evidence="3">DNA 5'-3' helicase subunit RecD</fullName>
    </alternativeName>
    <alternativeName>
        <fullName evidence="3">Exonuclease V subunit RecD</fullName>
        <shortName evidence="3">ExoV subunit RecD</shortName>
    </alternativeName>
    <alternativeName>
        <fullName evidence="3">Helicase/nuclease RecBCD subunit RecD</fullName>
    </alternativeName>
</protein>
<dbReference type="CDD" id="cd17933">
    <property type="entry name" value="DEXSc_RecD-like"/>
    <property type="match status" value="1"/>
</dbReference>
<evidence type="ECO:0000313" key="8">
    <source>
        <dbReference type="Proteomes" id="UP000588111"/>
    </source>
</evidence>
<dbReference type="GO" id="GO:0008854">
    <property type="term" value="F:exodeoxyribonuclease V activity"/>
    <property type="evidence" value="ECO:0007669"/>
    <property type="project" value="InterPro"/>
</dbReference>
<dbReference type="InterPro" id="IPR027785">
    <property type="entry name" value="UvrD-like_helicase_C"/>
</dbReference>
<keyword evidence="2 3" id="KW-0067">ATP-binding</keyword>
<keyword evidence="3" id="KW-0413">Isomerase</keyword>
<dbReference type="NCBIfam" id="TIGR01447">
    <property type="entry name" value="recD"/>
    <property type="match status" value="1"/>
</dbReference>
<keyword evidence="3 7" id="KW-0378">Hydrolase</keyword>
<comment type="function">
    <text evidence="3">A helicase/nuclease that prepares dsDNA breaks (DSB) for recombinational DNA repair. Binds to DSBs and unwinds DNA via a highly rapid and processive ATP-dependent bidirectional helicase activity. Unwinds dsDNA until it encounters a Chi (crossover hotspot instigator) sequence from the 3' direction. Cuts ssDNA a few nucleotides 3' to the Chi site. The properties and activities of the enzyme are changed at Chi. The Chi-altered holoenzyme produces a long 3'-ssDNA overhang and facilitates RecA-binding to the ssDNA for homologous DNA recombination and repair. Holoenzyme degrades any linearized DNA that is unable to undergo homologous recombination. In the holoenzyme this subunit has ssDNA-dependent ATPase and 5'-3' helicase activity. When added to pre-assembled RecBC greatly stimulates nuclease activity and augments holoenzyme processivity. Negatively regulates the RecA-loading ability of RecBCD.</text>
</comment>
<comment type="similarity">
    <text evidence="3">Belongs to the RecD family.</text>
</comment>
<dbReference type="GO" id="GO:0003677">
    <property type="term" value="F:DNA binding"/>
    <property type="evidence" value="ECO:0007669"/>
    <property type="project" value="UniProtKB-UniRule"/>
</dbReference>
<dbReference type="GO" id="GO:0005524">
    <property type="term" value="F:ATP binding"/>
    <property type="evidence" value="ECO:0007669"/>
    <property type="project" value="UniProtKB-UniRule"/>
</dbReference>
<feature type="domain" description="ATP-dependent RecD2 DNA helicase SH3" evidence="6">
    <location>
        <begin position="587"/>
        <end position="643"/>
    </location>
</feature>
<dbReference type="Pfam" id="PF13245">
    <property type="entry name" value="AAA_19"/>
    <property type="match status" value="1"/>
</dbReference>
<dbReference type="GO" id="GO:0000724">
    <property type="term" value="P:double-strand break repair via homologous recombination"/>
    <property type="evidence" value="ECO:0007669"/>
    <property type="project" value="UniProtKB-UniRule"/>
</dbReference>
<keyword evidence="3" id="KW-0238">DNA-binding</keyword>
<evidence type="ECO:0000256" key="2">
    <source>
        <dbReference type="ARBA" id="ARBA00022840"/>
    </source>
</evidence>
<dbReference type="EC" id="5.6.2.3" evidence="3"/>
<evidence type="ECO:0000256" key="1">
    <source>
        <dbReference type="ARBA" id="ARBA00022741"/>
    </source>
</evidence>
<dbReference type="InterPro" id="IPR006344">
    <property type="entry name" value="RecD"/>
</dbReference>
<keyword evidence="3" id="KW-0347">Helicase</keyword>
<feature type="domain" description="UvrD-like helicase C-terminal" evidence="5">
    <location>
        <begin position="665"/>
        <end position="710"/>
    </location>
</feature>
<dbReference type="GO" id="GO:0017116">
    <property type="term" value="F:single-stranded DNA helicase activity"/>
    <property type="evidence" value="ECO:0007669"/>
    <property type="project" value="TreeGrafter"/>
</dbReference>
<comment type="subunit">
    <text evidence="3">Heterotrimer of RecB, RecC and RecD. All subunits contribute to DNA-binding.</text>
</comment>
<dbReference type="CDD" id="cd18809">
    <property type="entry name" value="SF1_C_RecD"/>
    <property type="match status" value="1"/>
</dbReference>
<dbReference type="HAMAP" id="MF_01487">
    <property type="entry name" value="RecD"/>
    <property type="match status" value="1"/>
</dbReference>
<evidence type="ECO:0000259" key="5">
    <source>
        <dbReference type="Pfam" id="PF13538"/>
    </source>
</evidence>
<dbReference type="InterPro" id="IPR050534">
    <property type="entry name" value="Coronavir_polyprotein_1ab"/>
</dbReference>
<feature type="binding site" evidence="3">
    <location>
        <begin position="293"/>
        <end position="300"/>
    </location>
    <ligand>
        <name>ATP</name>
        <dbReference type="ChEBI" id="CHEBI:30616"/>
    </ligand>
</feature>
<evidence type="ECO:0000259" key="6">
    <source>
        <dbReference type="Pfam" id="PF18335"/>
    </source>
</evidence>
<accession>A0A839TE39</accession>
<dbReference type="GO" id="GO:0043139">
    <property type="term" value="F:5'-3' DNA helicase activity"/>
    <property type="evidence" value="ECO:0007669"/>
    <property type="project" value="UniProtKB-UniRule"/>
</dbReference>
<comment type="miscellaneous">
    <text evidence="3">In the RecBCD complex, RecB has a slow 3'-5' helicase, an exonuclease activity and loads RecA onto ssDNA, RecD has a fast 5'-3' helicase activity, while RecC stimulates the ATPase and processivity of the RecB helicase and contributes to recognition of the Chi site.</text>
</comment>
<dbReference type="Proteomes" id="UP000588111">
    <property type="component" value="Unassembled WGS sequence"/>
</dbReference>
<dbReference type="InterPro" id="IPR041451">
    <property type="entry name" value="RecD2_SH13"/>
</dbReference>
<reference evidence="7 8" key="1">
    <citation type="submission" date="2020-08" db="EMBL/GenBank/DDBJ databases">
        <title>Genomic Encyclopedia of Type Strains, Phase III (KMG-III): the genomes of soil and plant-associated and newly described type strains.</title>
        <authorList>
            <person name="Whitman W."/>
        </authorList>
    </citation>
    <scope>NUCLEOTIDE SEQUENCE [LARGE SCALE GENOMIC DNA]</scope>
    <source>
        <strain evidence="7 8">CECT 5885</strain>
    </source>
</reference>
<dbReference type="Gene3D" id="2.30.30.940">
    <property type="match status" value="1"/>
</dbReference>
<dbReference type="PANTHER" id="PTHR43788:SF6">
    <property type="entry name" value="DNA HELICASE B"/>
    <property type="match status" value="1"/>
</dbReference>
<dbReference type="Pfam" id="PF18335">
    <property type="entry name" value="SH3_13"/>
    <property type="match status" value="1"/>
</dbReference>
<keyword evidence="1 3" id="KW-0547">Nucleotide-binding</keyword>
<organism evidence="7 8">
    <name type="scientific">Psychrobacter luti</name>
    <dbReference type="NCBI Taxonomy" id="198481"/>
    <lineage>
        <taxon>Bacteria</taxon>
        <taxon>Pseudomonadati</taxon>
        <taxon>Pseudomonadota</taxon>
        <taxon>Gammaproteobacteria</taxon>
        <taxon>Moraxellales</taxon>
        <taxon>Moraxellaceae</taxon>
        <taxon>Psychrobacter</taxon>
    </lineage>
</organism>
<name>A0A839TE39_9GAMM</name>
<keyword evidence="3" id="KW-0227">DNA damage</keyword>
<keyword evidence="3" id="KW-0234">DNA repair</keyword>
<comment type="caution">
    <text evidence="7">The sequence shown here is derived from an EMBL/GenBank/DDBJ whole genome shotgun (WGS) entry which is preliminary data.</text>
</comment>
<dbReference type="RefSeq" id="WP_183618177.1">
    <property type="nucleotide sequence ID" value="NZ_CAJHAH010000004.1"/>
</dbReference>
<comment type="catalytic activity">
    <reaction evidence="3">
        <text>ATP + H2O = ADP + phosphate + H(+)</text>
        <dbReference type="Rhea" id="RHEA:13065"/>
        <dbReference type="ChEBI" id="CHEBI:15377"/>
        <dbReference type="ChEBI" id="CHEBI:15378"/>
        <dbReference type="ChEBI" id="CHEBI:30616"/>
        <dbReference type="ChEBI" id="CHEBI:43474"/>
        <dbReference type="ChEBI" id="CHEBI:456216"/>
        <dbReference type="EC" id="5.6.2.3"/>
    </reaction>
</comment>
<keyword evidence="8" id="KW-1185">Reference proteome</keyword>
<evidence type="ECO:0000313" key="7">
    <source>
        <dbReference type="EMBL" id="MBB3105843.1"/>
    </source>
</evidence>
<evidence type="ECO:0000256" key="3">
    <source>
        <dbReference type="HAMAP-Rule" id="MF_01487"/>
    </source>
</evidence>
<dbReference type="GO" id="GO:0009338">
    <property type="term" value="C:exodeoxyribonuclease V complex"/>
    <property type="evidence" value="ECO:0007669"/>
    <property type="project" value="InterPro"/>
</dbReference>
<dbReference type="SUPFAM" id="SSF52540">
    <property type="entry name" value="P-loop containing nucleoside triphosphate hydrolases"/>
    <property type="match status" value="1"/>
</dbReference>
<keyword evidence="3" id="KW-0269">Exonuclease</keyword>
<evidence type="ECO:0000256" key="4">
    <source>
        <dbReference type="SAM" id="MobiDB-lite"/>
    </source>
</evidence>
<dbReference type="AlphaFoldDB" id="A0A839TE39"/>
<gene>
    <name evidence="3" type="primary">recD</name>
    <name evidence="7" type="ORF">FHS24_000334</name>
</gene>